<keyword evidence="7" id="KW-0998">Cell outer membrane</keyword>
<dbReference type="Gene3D" id="2.40.160.60">
    <property type="entry name" value="Outer membrane protein transport protein (OMPP1/FadL/TodX)"/>
    <property type="match status" value="1"/>
</dbReference>
<reference evidence="8 9" key="1">
    <citation type="submission" date="2019-11" db="EMBL/GenBank/DDBJ databases">
        <title>Comparative genomics of hydrocarbon-degrading Desulfosarcina strains.</title>
        <authorList>
            <person name="Watanabe M."/>
            <person name="Kojima H."/>
            <person name="Fukui M."/>
        </authorList>
    </citation>
    <scope>NUCLEOTIDE SEQUENCE [LARGE SCALE GENOMIC DNA]</scope>
    <source>
        <strain evidence="8 9">PL12</strain>
    </source>
</reference>
<sequence length="562" mass="61925">MDKKGDGSLHLPRSCCTVCLAGMVIAITVALTALPTTVLAAFDEQLAIDPVAVSLANAVTAHPPGHMAIHYNPGGLSTLPDGKHFSAGASVVPVIEATSSFIQDPEFPGFMDTYREDIEVNGKSGTSTSGFMFLPVYDQTIDFLGAPAYALSFRKPGSRWTFAVGGYAPFGIGLTHGDADDPSVFGGKSVYHQHLIYFSPALSCQITPDLSVGASVGLGHSSIGAELEMRAPNDMVALTKLLGDVTQGLEIPVLSELTLPPPWFGGGVGPFNRVASLEITVWDNFSPNFNIGLLWEPLKWLSMGACYQSAIKSRQAGRYSFDYSDEWKRLMNWLGSSPTLFIVSNVLDLPTGAVDHQSGRVTSEVEYPQRAQFGIKLQPFQRLRLMVDLNWADWSSFKQDTFVFDQDIQVFEVVKLLGYTGGNNTLILKRNWKDTWHWSFGLEVDLLEWLTVRFGYEYRPSSIPDVTYDLVYPMPDLENYGAGFGIRFANGVVLDFAGAYLVNKSTSIPNNSSINMNSTDFTKPVYNPYASMNYEQKTEAYIFSFKISMPTQVITEMFSRLF</sequence>
<name>A0A5K7YIV5_9BACT</name>
<dbReference type="SUPFAM" id="SSF56935">
    <property type="entry name" value="Porins"/>
    <property type="match status" value="1"/>
</dbReference>
<evidence type="ECO:0000256" key="3">
    <source>
        <dbReference type="ARBA" id="ARBA00022452"/>
    </source>
</evidence>
<dbReference type="PANTHER" id="PTHR35093">
    <property type="entry name" value="OUTER MEMBRANE PROTEIN NMB0088-RELATED"/>
    <property type="match status" value="1"/>
</dbReference>
<keyword evidence="9" id="KW-1185">Reference proteome</keyword>
<protein>
    <recommendedName>
        <fullName evidence="10">Aromatic hydrocarbon degradation protein</fullName>
    </recommendedName>
</protein>
<keyword evidence="6" id="KW-0472">Membrane</keyword>
<dbReference type="RefSeq" id="WP_167527689.1">
    <property type="nucleotide sequence ID" value="NZ_AP021874.1"/>
</dbReference>
<dbReference type="EMBL" id="AP021874">
    <property type="protein sequence ID" value="BBO68040.1"/>
    <property type="molecule type" value="Genomic_DNA"/>
</dbReference>
<comment type="subcellular location">
    <subcellularLocation>
        <location evidence="1">Cell outer membrane</location>
        <topology evidence="1">Multi-pass membrane protein</topology>
    </subcellularLocation>
</comment>
<dbReference type="GO" id="GO:0015483">
    <property type="term" value="F:long-chain fatty acid transporting porin activity"/>
    <property type="evidence" value="ECO:0007669"/>
    <property type="project" value="TreeGrafter"/>
</dbReference>
<dbReference type="PANTHER" id="PTHR35093:SF8">
    <property type="entry name" value="OUTER MEMBRANE PROTEIN NMB0088-RELATED"/>
    <property type="match status" value="1"/>
</dbReference>
<accession>A0A5K7YIV5</accession>
<evidence type="ECO:0000256" key="5">
    <source>
        <dbReference type="ARBA" id="ARBA00022729"/>
    </source>
</evidence>
<evidence type="ECO:0000256" key="6">
    <source>
        <dbReference type="ARBA" id="ARBA00023136"/>
    </source>
</evidence>
<evidence type="ECO:0000313" key="8">
    <source>
        <dbReference type="EMBL" id="BBO68040.1"/>
    </source>
</evidence>
<dbReference type="Pfam" id="PF03349">
    <property type="entry name" value="Toluene_X"/>
    <property type="match status" value="1"/>
</dbReference>
<keyword evidence="4" id="KW-0812">Transmembrane</keyword>
<keyword evidence="3" id="KW-1134">Transmembrane beta strand</keyword>
<gene>
    <name evidence="8" type="ORF">DSCA_19700</name>
</gene>
<evidence type="ECO:0000313" key="9">
    <source>
        <dbReference type="Proteomes" id="UP000427906"/>
    </source>
</evidence>
<evidence type="ECO:0000256" key="2">
    <source>
        <dbReference type="ARBA" id="ARBA00008163"/>
    </source>
</evidence>
<evidence type="ECO:0000256" key="7">
    <source>
        <dbReference type="ARBA" id="ARBA00023237"/>
    </source>
</evidence>
<organism evidence="8 9">
    <name type="scientific">Desulfosarcina alkanivorans</name>
    <dbReference type="NCBI Taxonomy" id="571177"/>
    <lineage>
        <taxon>Bacteria</taxon>
        <taxon>Pseudomonadati</taxon>
        <taxon>Thermodesulfobacteriota</taxon>
        <taxon>Desulfobacteria</taxon>
        <taxon>Desulfobacterales</taxon>
        <taxon>Desulfosarcinaceae</taxon>
        <taxon>Desulfosarcina</taxon>
    </lineage>
</organism>
<dbReference type="InterPro" id="IPR005017">
    <property type="entry name" value="OMPP1/FadL/TodX"/>
</dbReference>
<comment type="similarity">
    <text evidence="2">Belongs to the OmpP1/FadL family.</text>
</comment>
<evidence type="ECO:0000256" key="4">
    <source>
        <dbReference type="ARBA" id="ARBA00022692"/>
    </source>
</evidence>
<proteinExistence type="inferred from homology"/>
<dbReference type="AlphaFoldDB" id="A0A5K7YIV5"/>
<dbReference type="Proteomes" id="UP000427906">
    <property type="component" value="Chromosome"/>
</dbReference>
<dbReference type="GO" id="GO:0009279">
    <property type="term" value="C:cell outer membrane"/>
    <property type="evidence" value="ECO:0007669"/>
    <property type="project" value="UniProtKB-SubCell"/>
</dbReference>
<evidence type="ECO:0008006" key="10">
    <source>
        <dbReference type="Google" id="ProtNLM"/>
    </source>
</evidence>
<evidence type="ECO:0000256" key="1">
    <source>
        <dbReference type="ARBA" id="ARBA00004571"/>
    </source>
</evidence>
<dbReference type="KEGG" id="dalk:DSCA_19700"/>
<keyword evidence="5" id="KW-0732">Signal</keyword>